<sequence>MSTFHFILSLSWLEIALGLVVLTLLIREKAVSTFWPVLVLSLWQIPPTFTLFLLQRYRYFTAQHAYAIYYFLYWILFALEAAAAIALTYTILHNAMRPLKGLQSLGRVVYLWAAAISVVIALQGGFQPNKDVYKLVQFLVLQLQRASGIITVSLVLFVGVAIRPMGLSLRSRIFGTGIGLFVLSLINTLQSNYFMEQKTLYGRYGVIHTVTNCVVELIWIYYFAVPEPQRKFILLPTTSPFHRWNQISELLGQDPGYVAIGGIPPEAFAAAEIEVFHRASAKMNALGEANEPPKPERLEK</sequence>
<proteinExistence type="predicted"/>
<keyword evidence="1" id="KW-0812">Transmembrane</keyword>
<dbReference type="eggNOG" id="ENOG502ZADD">
    <property type="taxonomic scope" value="Bacteria"/>
</dbReference>
<gene>
    <name evidence="2" type="ordered locus">Terro_0336</name>
</gene>
<protein>
    <submittedName>
        <fullName evidence="2">Uncharacterized protein</fullName>
    </submittedName>
</protein>
<dbReference type="STRING" id="926566.Terro_0336"/>
<dbReference type="RefSeq" id="WP_014784254.1">
    <property type="nucleotide sequence ID" value="NC_018014.1"/>
</dbReference>
<keyword evidence="1" id="KW-0472">Membrane</keyword>
<accession>I3ZBR7</accession>
<keyword evidence="3" id="KW-1185">Reference proteome</keyword>
<evidence type="ECO:0000256" key="1">
    <source>
        <dbReference type="SAM" id="Phobius"/>
    </source>
</evidence>
<name>I3ZBR7_TERRK</name>
<reference evidence="2 3" key="1">
    <citation type="submission" date="2012-06" db="EMBL/GenBank/DDBJ databases">
        <title>Complete genome of Terriglobus roseus DSM 18391.</title>
        <authorList>
            <consortium name="US DOE Joint Genome Institute (JGI-PGF)"/>
            <person name="Lucas S."/>
            <person name="Copeland A."/>
            <person name="Lapidus A."/>
            <person name="Glavina del Rio T."/>
            <person name="Dalin E."/>
            <person name="Tice H."/>
            <person name="Bruce D."/>
            <person name="Goodwin L."/>
            <person name="Pitluck S."/>
            <person name="Peters L."/>
            <person name="Mikhailova N."/>
            <person name="Munk A.C.C."/>
            <person name="Kyrpides N."/>
            <person name="Mavromatis K."/>
            <person name="Ivanova N."/>
            <person name="Brettin T."/>
            <person name="Detter J.C."/>
            <person name="Han C."/>
            <person name="Larimer F."/>
            <person name="Land M."/>
            <person name="Hauser L."/>
            <person name="Markowitz V."/>
            <person name="Cheng J.-F."/>
            <person name="Hugenholtz P."/>
            <person name="Woyke T."/>
            <person name="Wu D."/>
            <person name="Brambilla E."/>
            <person name="Klenk H.-P."/>
            <person name="Eisen J.A."/>
        </authorList>
    </citation>
    <scope>NUCLEOTIDE SEQUENCE [LARGE SCALE GENOMIC DNA]</scope>
    <source>
        <strain evidence="3">DSM 18391 / NRRL B-41598 / KBS 63</strain>
    </source>
</reference>
<feature type="transmembrane region" description="Helical" evidence="1">
    <location>
        <begin position="6"/>
        <end position="26"/>
    </location>
</feature>
<dbReference type="Proteomes" id="UP000006056">
    <property type="component" value="Chromosome"/>
</dbReference>
<feature type="transmembrane region" description="Helical" evidence="1">
    <location>
        <begin position="33"/>
        <end position="54"/>
    </location>
</feature>
<feature type="transmembrane region" description="Helical" evidence="1">
    <location>
        <begin position="66"/>
        <end position="92"/>
    </location>
</feature>
<evidence type="ECO:0000313" key="3">
    <source>
        <dbReference type="Proteomes" id="UP000006056"/>
    </source>
</evidence>
<dbReference type="OrthoDB" id="110048at2"/>
<feature type="transmembrane region" description="Helical" evidence="1">
    <location>
        <begin position="174"/>
        <end position="195"/>
    </location>
</feature>
<keyword evidence="1" id="KW-1133">Transmembrane helix</keyword>
<feature type="transmembrane region" description="Helical" evidence="1">
    <location>
        <begin position="104"/>
        <end position="126"/>
    </location>
</feature>
<feature type="transmembrane region" description="Helical" evidence="1">
    <location>
        <begin position="146"/>
        <end position="162"/>
    </location>
</feature>
<dbReference type="EMBL" id="CP003379">
    <property type="protein sequence ID" value="AFL86685.1"/>
    <property type="molecule type" value="Genomic_DNA"/>
</dbReference>
<organism evidence="2 3">
    <name type="scientific">Terriglobus roseus (strain DSM 18391 / NRRL B-41598 / KBS 63)</name>
    <dbReference type="NCBI Taxonomy" id="926566"/>
    <lineage>
        <taxon>Bacteria</taxon>
        <taxon>Pseudomonadati</taxon>
        <taxon>Acidobacteriota</taxon>
        <taxon>Terriglobia</taxon>
        <taxon>Terriglobales</taxon>
        <taxon>Acidobacteriaceae</taxon>
        <taxon>Terriglobus</taxon>
    </lineage>
</organism>
<dbReference type="AlphaFoldDB" id="I3ZBR7"/>
<dbReference type="KEGG" id="trs:Terro_0336"/>
<feature type="transmembrane region" description="Helical" evidence="1">
    <location>
        <begin position="201"/>
        <end position="224"/>
    </location>
</feature>
<evidence type="ECO:0000313" key="2">
    <source>
        <dbReference type="EMBL" id="AFL86685.1"/>
    </source>
</evidence>
<dbReference type="HOGENOM" id="CLU_080735_0_0_0"/>